<organism evidence="4">
    <name type="scientific">Amphimedon queenslandica</name>
    <name type="common">Sponge</name>
    <dbReference type="NCBI Taxonomy" id="400682"/>
    <lineage>
        <taxon>Eukaryota</taxon>
        <taxon>Metazoa</taxon>
        <taxon>Porifera</taxon>
        <taxon>Demospongiae</taxon>
        <taxon>Heteroscleromorpha</taxon>
        <taxon>Haplosclerida</taxon>
        <taxon>Niphatidae</taxon>
        <taxon>Amphimedon</taxon>
    </lineage>
</organism>
<feature type="transmembrane region" description="Helical" evidence="2">
    <location>
        <begin position="934"/>
        <end position="961"/>
    </location>
</feature>
<evidence type="ECO:0008006" key="5">
    <source>
        <dbReference type="Google" id="ProtNLM"/>
    </source>
</evidence>
<dbReference type="EnsemblMetazoa" id="Aqu2.1.08162_001">
    <property type="protein sequence ID" value="Aqu2.1.08162_001"/>
    <property type="gene ID" value="Aqu2.1.08162"/>
</dbReference>
<feature type="region of interest" description="Disordered" evidence="1">
    <location>
        <begin position="971"/>
        <end position="1008"/>
    </location>
</feature>
<name>A0A1X7T149_AMPQE</name>
<dbReference type="AlphaFoldDB" id="A0A1X7T149"/>
<feature type="compositionally biased region" description="Polar residues" evidence="1">
    <location>
        <begin position="971"/>
        <end position="992"/>
    </location>
</feature>
<dbReference type="InParanoid" id="A0A1X7T149"/>
<keyword evidence="2" id="KW-1133">Transmembrane helix</keyword>
<reference evidence="4" key="1">
    <citation type="submission" date="2017-05" db="UniProtKB">
        <authorList>
            <consortium name="EnsemblMetazoa"/>
        </authorList>
    </citation>
    <scope>IDENTIFICATION</scope>
</reference>
<accession>A0A1X7T149</accession>
<proteinExistence type="predicted"/>
<protein>
    <recommendedName>
        <fullName evidence="5">IgGFc-binding protein N-terminal domain-containing protein</fullName>
    </recommendedName>
</protein>
<keyword evidence="2" id="KW-0812">Transmembrane</keyword>
<feature type="chain" id="PRO_5012259612" description="IgGFc-binding protein N-terminal domain-containing protein" evidence="3">
    <location>
        <begin position="25"/>
        <end position="1008"/>
    </location>
</feature>
<evidence type="ECO:0000256" key="2">
    <source>
        <dbReference type="SAM" id="Phobius"/>
    </source>
</evidence>
<keyword evidence="2" id="KW-0472">Membrane</keyword>
<sequence length="1008" mass="111217">MSFCCLLVILLCFMSNGILLEANGESCTEGFMDYSLLQGKATTPSGSLHNNRLAESTETRWIIIEDSMGNDVMFTCATVVTEILIGVDIRTVYDNVGRNLYPKFEVWAPTNDAGVYNRVMSVEIRLTPDNFTTNGQYHFTLPTPLNVSSGYRIGVYQPPDDRSVVRFHYMNLPTNIDGTGKIQSDKINDTDIKISGGMNRDVEYKSWNILIYPIVQNTSCYTQLLPPESIMAPYSITNSIFISDTRIFPDIRFTCHGIITNWIVNILAQFMPVIKIKHSNNLTTTAATLNTSASNAVTITSLLYNFTMSNEITVQPGDILMIESNATNYMFYQQYNGPHNYRLGDNNELIVLDTNDYPLISVVVEPFTNTATSTISSTHINTVTTVLPSSSIHSTATVTMESMEYTKTNSILSNSLSLIIAPNMENTLLASTNPAYGVTGENCNTDVSTNPAYGITESKIDYYYQSIQLLIESGVSANPAYGINTGGGIESINEEALVYDEPRTMMYNEQKGKAATPTGSLRNNRLAENTAATRWIIIEDSMGNDIMFTCATVITEILIGVDIRTVNDNRNLYPKIEVWAPKITLPDRRKMRLPTMNEYTREMSIEIKLTPDNFTTNGQYRFTLPTPLSVSSEYRIGVYQPPDDKSVVRFHYMNLPTNIDGTGKIQSDKINDTNIKISGMGRDVDYESSRILIHPIVQDTSCYTQLLWPESIMVPYSITNSIFISDTRVFPDIRFTCHGIITNWIIGGPAQVPVITIRHSNNLTTTGVTLNTSASNAVIISQYLYNFTMSNEITVQPGDILMIESNATNQMFYQQYNGPHNYRLGDNNELIVLDTNDYPLISVVVEPTSVTTTNTSSNYITTSTTSSISTSDTTSLSSVIGPSFSSSMAMYTTTVTAVPTDSITTASISIASSLSTTITSTPGQGNAGNSASTILIAMISAVIVLLVVTIIVILIVSVVLFRKKRKLSLPVSSTRNDSNSNHVYTDVSSTGNDKGRLGAVNNPNYQLQ</sequence>
<evidence type="ECO:0000313" key="4">
    <source>
        <dbReference type="EnsemblMetazoa" id="Aqu2.1.08162_001"/>
    </source>
</evidence>
<evidence type="ECO:0000256" key="3">
    <source>
        <dbReference type="SAM" id="SignalP"/>
    </source>
</evidence>
<keyword evidence="3" id="KW-0732">Signal</keyword>
<feature type="signal peptide" evidence="3">
    <location>
        <begin position="1"/>
        <end position="24"/>
    </location>
</feature>
<evidence type="ECO:0000256" key="1">
    <source>
        <dbReference type="SAM" id="MobiDB-lite"/>
    </source>
</evidence>